<proteinExistence type="predicted"/>
<evidence type="ECO:0000313" key="1">
    <source>
        <dbReference type="EMBL" id="KAI3711234.1"/>
    </source>
</evidence>
<keyword evidence="2" id="KW-1185">Reference proteome</keyword>
<dbReference type="Proteomes" id="UP001055811">
    <property type="component" value="Linkage Group LG07"/>
</dbReference>
<reference evidence="1 2" key="2">
    <citation type="journal article" date="2022" name="Mol. Ecol. Resour.">
        <title>The genomes of chicory, endive, great burdock and yacon provide insights into Asteraceae paleo-polyploidization history and plant inulin production.</title>
        <authorList>
            <person name="Fan W."/>
            <person name="Wang S."/>
            <person name="Wang H."/>
            <person name="Wang A."/>
            <person name="Jiang F."/>
            <person name="Liu H."/>
            <person name="Zhao H."/>
            <person name="Xu D."/>
            <person name="Zhang Y."/>
        </authorList>
    </citation>
    <scope>NUCLEOTIDE SEQUENCE [LARGE SCALE GENOMIC DNA]</scope>
    <source>
        <strain evidence="2">cv. Punajuju</strain>
        <tissue evidence="1">Leaves</tissue>
    </source>
</reference>
<dbReference type="EMBL" id="CM042015">
    <property type="protein sequence ID" value="KAI3711234.1"/>
    <property type="molecule type" value="Genomic_DNA"/>
</dbReference>
<sequence length="335" mass="36914">MKCKKHYTDLSSVVGVCASCLRERLFSLVVAQEQAQAQAQSQDQTAEEKNRNSDTNPVFPRSVSPYISRRKSDNSAASTTTAAWPNSSQHNSERNRQHSLPDQRFFSTPQVGPTNGGFNPCRKKQHSFIRFSLLTNLFRSKKRNEVDLDSDPRVSVSNSGGSYGGSDSATSAMSSPSWFSTIRPGGGCRKKQPFCFSEPSNSTANVMRKHYRQDRGMSPVRYSDSCGGAENEFCDGSSGYESCESRKQTPWRTPSHPSVWRGGGGGHGKNVTGLNFCLSPLVRASPNRHWNQKGMPPADVGEIRAPVKPHLSNTKSFCANRSKKLADLGRLNTNR</sequence>
<reference evidence="2" key="1">
    <citation type="journal article" date="2022" name="Mol. Ecol. Resour.">
        <title>The genomes of chicory, endive, great burdock and yacon provide insights into Asteraceae palaeo-polyploidization history and plant inulin production.</title>
        <authorList>
            <person name="Fan W."/>
            <person name="Wang S."/>
            <person name="Wang H."/>
            <person name="Wang A."/>
            <person name="Jiang F."/>
            <person name="Liu H."/>
            <person name="Zhao H."/>
            <person name="Xu D."/>
            <person name="Zhang Y."/>
        </authorList>
    </citation>
    <scope>NUCLEOTIDE SEQUENCE [LARGE SCALE GENOMIC DNA]</scope>
    <source>
        <strain evidence="2">cv. Punajuju</strain>
    </source>
</reference>
<name>A0ACB9ANM0_CICIN</name>
<comment type="caution">
    <text evidence="1">The sequence shown here is derived from an EMBL/GenBank/DDBJ whole genome shotgun (WGS) entry which is preliminary data.</text>
</comment>
<evidence type="ECO:0000313" key="2">
    <source>
        <dbReference type="Proteomes" id="UP001055811"/>
    </source>
</evidence>
<organism evidence="1 2">
    <name type="scientific">Cichorium intybus</name>
    <name type="common">Chicory</name>
    <dbReference type="NCBI Taxonomy" id="13427"/>
    <lineage>
        <taxon>Eukaryota</taxon>
        <taxon>Viridiplantae</taxon>
        <taxon>Streptophyta</taxon>
        <taxon>Embryophyta</taxon>
        <taxon>Tracheophyta</taxon>
        <taxon>Spermatophyta</taxon>
        <taxon>Magnoliopsida</taxon>
        <taxon>eudicotyledons</taxon>
        <taxon>Gunneridae</taxon>
        <taxon>Pentapetalae</taxon>
        <taxon>asterids</taxon>
        <taxon>campanulids</taxon>
        <taxon>Asterales</taxon>
        <taxon>Asteraceae</taxon>
        <taxon>Cichorioideae</taxon>
        <taxon>Cichorieae</taxon>
        <taxon>Cichoriinae</taxon>
        <taxon>Cichorium</taxon>
    </lineage>
</organism>
<gene>
    <name evidence="1" type="ORF">L2E82_41179</name>
</gene>
<protein>
    <submittedName>
        <fullName evidence="1">Uncharacterized protein</fullName>
    </submittedName>
</protein>
<accession>A0ACB9ANM0</accession>